<keyword evidence="14 15" id="KW-0472">Membrane</keyword>
<dbReference type="GO" id="GO:0005524">
    <property type="term" value="F:ATP binding"/>
    <property type="evidence" value="ECO:0007669"/>
    <property type="project" value="UniProtKB-KW"/>
</dbReference>
<dbReference type="PANTHER" id="PTHR44936">
    <property type="entry name" value="SENSOR PROTEIN CREC"/>
    <property type="match status" value="1"/>
</dbReference>
<dbReference type="PANTHER" id="PTHR44936:SF5">
    <property type="entry name" value="SENSOR HISTIDINE KINASE ENVZ"/>
    <property type="match status" value="1"/>
</dbReference>
<dbReference type="Pfam" id="PF00672">
    <property type="entry name" value="HAMP"/>
    <property type="match status" value="1"/>
</dbReference>
<dbReference type="Gene3D" id="1.10.287.130">
    <property type="match status" value="1"/>
</dbReference>
<dbReference type="EC" id="2.7.13.3" evidence="3"/>
<dbReference type="InterPro" id="IPR003661">
    <property type="entry name" value="HisK_dim/P_dom"/>
</dbReference>
<keyword evidence="4" id="KW-1003">Cell membrane</keyword>
<dbReference type="InterPro" id="IPR036890">
    <property type="entry name" value="HATPase_C_sf"/>
</dbReference>
<evidence type="ECO:0000256" key="12">
    <source>
        <dbReference type="ARBA" id="ARBA00022989"/>
    </source>
</evidence>
<keyword evidence="5" id="KW-0997">Cell inner membrane</keyword>
<dbReference type="CDD" id="cd00075">
    <property type="entry name" value="HATPase"/>
    <property type="match status" value="1"/>
</dbReference>
<dbReference type="PROSITE" id="PS50885">
    <property type="entry name" value="HAMP"/>
    <property type="match status" value="1"/>
</dbReference>
<dbReference type="InterPro" id="IPR003594">
    <property type="entry name" value="HATPase_dom"/>
</dbReference>
<organism evidence="18">
    <name type="scientific">mine drainage metagenome</name>
    <dbReference type="NCBI Taxonomy" id="410659"/>
    <lineage>
        <taxon>unclassified sequences</taxon>
        <taxon>metagenomes</taxon>
        <taxon>ecological metagenomes</taxon>
    </lineage>
</organism>
<evidence type="ECO:0000256" key="13">
    <source>
        <dbReference type="ARBA" id="ARBA00023012"/>
    </source>
</evidence>
<keyword evidence="10" id="KW-0418">Kinase</keyword>
<dbReference type="SMART" id="SM00388">
    <property type="entry name" value="HisKA"/>
    <property type="match status" value="1"/>
</dbReference>
<comment type="catalytic activity">
    <reaction evidence="1">
        <text>ATP + protein L-histidine = ADP + protein N-phospho-L-histidine.</text>
        <dbReference type="EC" id="2.7.13.3"/>
    </reaction>
</comment>
<dbReference type="InterPro" id="IPR005467">
    <property type="entry name" value="His_kinase_dom"/>
</dbReference>
<evidence type="ECO:0000256" key="9">
    <source>
        <dbReference type="ARBA" id="ARBA00022741"/>
    </source>
</evidence>
<proteinExistence type="predicted"/>
<feature type="domain" description="Histidine kinase" evidence="16">
    <location>
        <begin position="261"/>
        <end position="460"/>
    </location>
</feature>
<evidence type="ECO:0000259" key="16">
    <source>
        <dbReference type="PROSITE" id="PS50109"/>
    </source>
</evidence>
<dbReference type="SMART" id="SM00304">
    <property type="entry name" value="HAMP"/>
    <property type="match status" value="1"/>
</dbReference>
<evidence type="ECO:0000256" key="2">
    <source>
        <dbReference type="ARBA" id="ARBA00004429"/>
    </source>
</evidence>
<gene>
    <name evidence="18" type="primary">envZ_3</name>
    <name evidence="18" type="ORF">GALL_98040</name>
</gene>
<dbReference type="InterPro" id="IPR004358">
    <property type="entry name" value="Sig_transdc_His_kin-like_C"/>
</dbReference>
<name>A0A1J5SV93_9ZZZZ</name>
<dbReference type="PRINTS" id="PR00344">
    <property type="entry name" value="BCTRLSENSOR"/>
</dbReference>
<keyword evidence="12 15" id="KW-1133">Transmembrane helix</keyword>
<dbReference type="SMART" id="SM00387">
    <property type="entry name" value="HATPase_c"/>
    <property type="match status" value="1"/>
</dbReference>
<dbReference type="SUPFAM" id="SSF47384">
    <property type="entry name" value="Homodimeric domain of signal transducing histidine kinase"/>
    <property type="match status" value="1"/>
</dbReference>
<evidence type="ECO:0000259" key="17">
    <source>
        <dbReference type="PROSITE" id="PS50885"/>
    </source>
</evidence>
<dbReference type="InterPro" id="IPR003660">
    <property type="entry name" value="HAMP_dom"/>
</dbReference>
<feature type="transmembrane region" description="Helical" evidence="15">
    <location>
        <begin position="182"/>
        <end position="201"/>
    </location>
</feature>
<dbReference type="GO" id="GO:0005886">
    <property type="term" value="C:plasma membrane"/>
    <property type="evidence" value="ECO:0007669"/>
    <property type="project" value="UniProtKB-SubCell"/>
</dbReference>
<keyword evidence="6" id="KW-0597">Phosphoprotein</keyword>
<comment type="subcellular location">
    <subcellularLocation>
        <location evidence="2">Cell inner membrane</location>
        <topology evidence="2">Multi-pass membrane protein</topology>
    </subcellularLocation>
</comment>
<keyword evidence="7 18" id="KW-0808">Transferase</keyword>
<dbReference type="GO" id="GO:0000155">
    <property type="term" value="F:phosphorelay sensor kinase activity"/>
    <property type="evidence" value="ECO:0007669"/>
    <property type="project" value="InterPro"/>
</dbReference>
<evidence type="ECO:0000256" key="1">
    <source>
        <dbReference type="ARBA" id="ARBA00000085"/>
    </source>
</evidence>
<evidence type="ECO:0000256" key="11">
    <source>
        <dbReference type="ARBA" id="ARBA00022840"/>
    </source>
</evidence>
<evidence type="ECO:0000256" key="8">
    <source>
        <dbReference type="ARBA" id="ARBA00022692"/>
    </source>
</evidence>
<evidence type="ECO:0000256" key="14">
    <source>
        <dbReference type="ARBA" id="ARBA00023136"/>
    </source>
</evidence>
<evidence type="ECO:0000256" key="7">
    <source>
        <dbReference type="ARBA" id="ARBA00022679"/>
    </source>
</evidence>
<protein>
    <recommendedName>
        <fullName evidence="3">histidine kinase</fullName>
        <ecNumber evidence="3">2.7.13.3</ecNumber>
    </recommendedName>
</protein>
<reference evidence="18" key="1">
    <citation type="submission" date="2016-10" db="EMBL/GenBank/DDBJ databases">
        <title>Sequence of Gallionella enrichment culture.</title>
        <authorList>
            <person name="Poehlein A."/>
            <person name="Muehling M."/>
            <person name="Daniel R."/>
        </authorList>
    </citation>
    <scope>NUCLEOTIDE SEQUENCE</scope>
</reference>
<evidence type="ECO:0000256" key="5">
    <source>
        <dbReference type="ARBA" id="ARBA00022519"/>
    </source>
</evidence>
<evidence type="ECO:0000256" key="15">
    <source>
        <dbReference type="SAM" id="Phobius"/>
    </source>
</evidence>
<comment type="caution">
    <text evidence="18">The sequence shown here is derived from an EMBL/GenBank/DDBJ whole genome shotgun (WGS) entry which is preliminary data.</text>
</comment>
<accession>A0A1J5SV93</accession>
<dbReference type="PROSITE" id="PS50109">
    <property type="entry name" value="HIS_KIN"/>
    <property type="match status" value="1"/>
</dbReference>
<evidence type="ECO:0000256" key="10">
    <source>
        <dbReference type="ARBA" id="ARBA00022777"/>
    </source>
</evidence>
<dbReference type="CDD" id="cd06225">
    <property type="entry name" value="HAMP"/>
    <property type="match status" value="1"/>
</dbReference>
<dbReference type="CDD" id="cd00082">
    <property type="entry name" value="HisKA"/>
    <property type="match status" value="1"/>
</dbReference>
<dbReference type="InterPro" id="IPR050980">
    <property type="entry name" value="2C_sensor_his_kinase"/>
</dbReference>
<keyword evidence="11" id="KW-0067">ATP-binding</keyword>
<evidence type="ECO:0000256" key="6">
    <source>
        <dbReference type="ARBA" id="ARBA00022553"/>
    </source>
</evidence>
<keyword evidence="8 15" id="KW-0812">Transmembrane</keyword>
<evidence type="ECO:0000256" key="3">
    <source>
        <dbReference type="ARBA" id="ARBA00012438"/>
    </source>
</evidence>
<evidence type="ECO:0000256" key="4">
    <source>
        <dbReference type="ARBA" id="ARBA00022475"/>
    </source>
</evidence>
<dbReference type="Pfam" id="PF00512">
    <property type="entry name" value="HisKA"/>
    <property type="match status" value="1"/>
</dbReference>
<dbReference type="Pfam" id="PF02518">
    <property type="entry name" value="HATPase_c"/>
    <property type="match status" value="1"/>
</dbReference>
<feature type="domain" description="HAMP" evidence="17">
    <location>
        <begin position="201"/>
        <end position="253"/>
    </location>
</feature>
<evidence type="ECO:0000313" key="18">
    <source>
        <dbReference type="EMBL" id="OIR07941.1"/>
    </source>
</evidence>
<dbReference type="Gene3D" id="3.30.565.10">
    <property type="entry name" value="Histidine kinase-like ATPase, C-terminal domain"/>
    <property type="match status" value="1"/>
</dbReference>
<dbReference type="EMBL" id="MLJW01000034">
    <property type="protein sequence ID" value="OIR07941.1"/>
    <property type="molecule type" value="Genomic_DNA"/>
</dbReference>
<dbReference type="SUPFAM" id="SSF55874">
    <property type="entry name" value="ATPase domain of HSP90 chaperone/DNA topoisomerase II/histidine kinase"/>
    <property type="match status" value="1"/>
</dbReference>
<dbReference type="AlphaFoldDB" id="A0A1J5SV93"/>
<keyword evidence="9" id="KW-0547">Nucleotide-binding</keyword>
<sequence>MRLAPRTLFGRVSLFLLLAVVVAQGGSVADFLISDHAAHMGIVRSQVFEQTEATLRLLRATPPALRAGVADQLSLFTLCYSLDAAPRAHPGGEEDEEAGHLQERLRNLLAPYAAGPPRLELRDQADHGCDRYRAVSGLPFSGRPDHHHRFSGLLLSVPLEDGRWLNADGRIVIPSYWEMAPLLPVLGMVLAVLLTAFFILARETGTLRRLAEAAERLGRGDGGTRLEESGPAEVVSLIRAFNTMQDRITRFMQDRTRLLAAISHDLRTPLTSLRLKAELIEDEEVAAQITATAEEMEAIVRSTLDFAGADALNEAPRVMDLASVVESLVDDMAELDLPVIFQPSPRIAVSCRPVALRRAVRNLLENALRYGGCARVCCRREPGQAVIEIADDGPGIPPALLDEVVKPFVRLEASRNAATGGIGLGLAIARTVLLAHGGDLRLENRPEGGLTARLILPLPAA</sequence>
<dbReference type="SUPFAM" id="SSF158472">
    <property type="entry name" value="HAMP domain-like"/>
    <property type="match status" value="1"/>
</dbReference>
<keyword evidence="13" id="KW-0902">Two-component regulatory system</keyword>
<dbReference type="InterPro" id="IPR036097">
    <property type="entry name" value="HisK_dim/P_sf"/>
</dbReference>